<sequence length="208" mass="23499">MHSKQFSWSLAWDYPAFRIKLVLGLIILVAILLFIPQFFNHIQDREGHVLNDKLLASIPPTDVSLYIFLVLYSMVALFLVRMSGNTFICLTAVWSFVFLCIARIITITLVPLNPPLNMVELADPCSILFYRSNIITKDLFFSGHTATLIVGGLCMKKKTDRVIVFAAALIIGCLLLVQHVHYTVDVLMAPFFSVICWYLGRIVAKTDT</sequence>
<dbReference type="InterPro" id="IPR025749">
    <property type="entry name" value="Sphingomyelin_synth-like_dom"/>
</dbReference>
<accession>A0A4R6SZW8</accession>
<feature type="transmembrane region" description="Helical" evidence="1">
    <location>
        <begin position="162"/>
        <end position="180"/>
    </location>
</feature>
<keyword evidence="4" id="KW-1185">Reference proteome</keyword>
<feature type="transmembrane region" description="Helical" evidence="1">
    <location>
        <begin position="21"/>
        <end position="43"/>
    </location>
</feature>
<feature type="transmembrane region" description="Helical" evidence="1">
    <location>
        <begin position="87"/>
        <end position="110"/>
    </location>
</feature>
<dbReference type="OrthoDB" id="792641at2"/>
<evidence type="ECO:0000313" key="4">
    <source>
        <dbReference type="Proteomes" id="UP000295620"/>
    </source>
</evidence>
<dbReference type="Proteomes" id="UP000295620">
    <property type="component" value="Unassembled WGS sequence"/>
</dbReference>
<organism evidence="3 4">
    <name type="scientific">Pedobacter metabolipauper</name>
    <dbReference type="NCBI Taxonomy" id="425513"/>
    <lineage>
        <taxon>Bacteria</taxon>
        <taxon>Pseudomonadati</taxon>
        <taxon>Bacteroidota</taxon>
        <taxon>Sphingobacteriia</taxon>
        <taxon>Sphingobacteriales</taxon>
        <taxon>Sphingobacteriaceae</taxon>
        <taxon>Pedobacter</taxon>
    </lineage>
</organism>
<keyword evidence="1" id="KW-0812">Transmembrane</keyword>
<dbReference type="Pfam" id="PF14360">
    <property type="entry name" value="PAP2_C"/>
    <property type="match status" value="1"/>
</dbReference>
<dbReference type="AlphaFoldDB" id="A0A4R6SZW8"/>
<evidence type="ECO:0000259" key="2">
    <source>
        <dbReference type="Pfam" id="PF14360"/>
    </source>
</evidence>
<proteinExistence type="predicted"/>
<keyword evidence="1" id="KW-0472">Membrane</keyword>
<reference evidence="3 4" key="1">
    <citation type="submission" date="2019-03" db="EMBL/GenBank/DDBJ databases">
        <title>Genomic Encyclopedia of Archaeal and Bacterial Type Strains, Phase II (KMG-II): from individual species to whole genera.</title>
        <authorList>
            <person name="Goeker M."/>
        </authorList>
    </citation>
    <scope>NUCLEOTIDE SEQUENCE [LARGE SCALE GENOMIC DNA]</scope>
    <source>
        <strain evidence="3 4">DSM 19035</strain>
    </source>
</reference>
<feature type="transmembrane region" description="Helical" evidence="1">
    <location>
        <begin position="63"/>
        <end position="80"/>
    </location>
</feature>
<feature type="domain" description="Sphingomyelin synthase-like" evidence="2">
    <location>
        <begin position="138"/>
        <end position="199"/>
    </location>
</feature>
<name>A0A4R6SZW8_9SPHI</name>
<gene>
    <name evidence="3" type="ORF">ATK78_0748</name>
</gene>
<feature type="transmembrane region" description="Helical" evidence="1">
    <location>
        <begin position="186"/>
        <end position="204"/>
    </location>
</feature>
<protein>
    <submittedName>
        <fullName evidence="3">PAP2 superfamily protein</fullName>
    </submittedName>
</protein>
<comment type="caution">
    <text evidence="3">The sequence shown here is derived from an EMBL/GenBank/DDBJ whole genome shotgun (WGS) entry which is preliminary data.</text>
</comment>
<dbReference type="EMBL" id="SNYC01000003">
    <property type="protein sequence ID" value="TDQ11625.1"/>
    <property type="molecule type" value="Genomic_DNA"/>
</dbReference>
<dbReference type="RefSeq" id="WP_133574683.1">
    <property type="nucleotide sequence ID" value="NZ_SNYC01000003.1"/>
</dbReference>
<feature type="transmembrane region" description="Helical" evidence="1">
    <location>
        <begin position="139"/>
        <end position="155"/>
    </location>
</feature>
<evidence type="ECO:0000313" key="3">
    <source>
        <dbReference type="EMBL" id="TDQ11625.1"/>
    </source>
</evidence>
<keyword evidence="1" id="KW-1133">Transmembrane helix</keyword>
<evidence type="ECO:0000256" key="1">
    <source>
        <dbReference type="SAM" id="Phobius"/>
    </source>
</evidence>